<keyword evidence="1" id="KW-0472">Membrane</keyword>
<comment type="caution">
    <text evidence="2">The sequence shown here is derived from an EMBL/GenBank/DDBJ whole genome shotgun (WGS) entry which is preliminary data.</text>
</comment>
<evidence type="ECO:0000313" key="3">
    <source>
        <dbReference type="Proteomes" id="UP000576393"/>
    </source>
</evidence>
<organism evidence="2 3">
    <name type="scientific">Streptosporangium sandarakinum</name>
    <dbReference type="NCBI Taxonomy" id="1260955"/>
    <lineage>
        <taxon>Bacteria</taxon>
        <taxon>Bacillati</taxon>
        <taxon>Actinomycetota</taxon>
        <taxon>Actinomycetes</taxon>
        <taxon>Streptosporangiales</taxon>
        <taxon>Streptosporangiaceae</taxon>
        <taxon>Streptosporangium</taxon>
    </lineage>
</organism>
<reference evidence="2 3" key="1">
    <citation type="submission" date="2020-07" db="EMBL/GenBank/DDBJ databases">
        <title>Sequencing the genomes of 1000 actinobacteria strains.</title>
        <authorList>
            <person name="Klenk H.-P."/>
        </authorList>
    </citation>
    <scope>NUCLEOTIDE SEQUENCE [LARGE SCALE GENOMIC DNA]</scope>
    <source>
        <strain evidence="2 3">DSM 45763</strain>
    </source>
</reference>
<dbReference type="Proteomes" id="UP000576393">
    <property type="component" value="Unassembled WGS sequence"/>
</dbReference>
<evidence type="ECO:0000313" key="2">
    <source>
        <dbReference type="EMBL" id="NYF39869.1"/>
    </source>
</evidence>
<sequence>MWHGLNLRHSCRGARQMLPAIPVACAAAALGAASLWRTRPGRR</sequence>
<feature type="transmembrane region" description="Helical" evidence="1">
    <location>
        <begin position="20"/>
        <end position="38"/>
    </location>
</feature>
<gene>
    <name evidence="2" type="ORF">HDA43_002028</name>
</gene>
<keyword evidence="1" id="KW-1133">Transmembrane helix</keyword>
<evidence type="ECO:0000256" key="1">
    <source>
        <dbReference type="SAM" id="Phobius"/>
    </source>
</evidence>
<protein>
    <submittedName>
        <fullName evidence="2">Uncharacterized protein</fullName>
    </submittedName>
</protein>
<keyword evidence="1" id="KW-0812">Transmembrane</keyword>
<name>A0A852UUE8_9ACTN</name>
<proteinExistence type="predicted"/>
<dbReference type="EMBL" id="JACCCO010000001">
    <property type="protein sequence ID" value="NYF39869.1"/>
    <property type="molecule type" value="Genomic_DNA"/>
</dbReference>
<dbReference type="AlphaFoldDB" id="A0A852UUE8"/>
<keyword evidence="3" id="KW-1185">Reference proteome</keyword>
<accession>A0A852UUE8</accession>